<evidence type="ECO:0000256" key="2">
    <source>
        <dbReference type="ARBA" id="ARBA00022801"/>
    </source>
</evidence>
<evidence type="ECO:0000259" key="3">
    <source>
        <dbReference type="PROSITE" id="PS51462"/>
    </source>
</evidence>
<organism evidence="4 5">
    <name type="scientific">Neisseria bacilliformis ATCC BAA-1200</name>
    <dbReference type="NCBI Taxonomy" id="888742"/>
    <lineage>
        <taxon>Bacteria</taxon>
        <taxon>Pseudomonadati</taxon>
        <taxon>Pseudomonadota</taxon>
        <taxon>Betaproteobacteria</taxon>
        <taxon>Neisseriales</taxon>
        <taxon>Neisseriaceae</taxon>
        <taxon>Neisseria</taxon>
    </lineage>
</organism>
<dbReference type="HOGENOM" id="CLU_048013_1_1_4"/>
<dbReference type="EMBL" id="AFAY01000012">
    <property type="protein sequence ID" value="EGF11603.1"/>
    <property type="molecule type" value="Genomic_DNA"/>
</dbReference>
<proteinExistence type="predicted"/>
<dbReference type="Pfam" id="PF00293">
    <property type="entry name" value="NUDIX"/>
    <property type="match status" value="1"/>
</dbReference>
<dbReference type="OrthoDB" id="5621792at2"/>
<comment type="cofactor">
    <cofactor evidence="1">
        <name>Mg(2+)</name>
        <dbReference type="ChEBI" id="CHEBI:18420"/>
    </cofactor>
</comment>
<evidence type="ECO:0000256" key="1">
    <source>
        <dbReference type="ARBA" id="ARBA00001946"/>
    </source>
</evidence>
<dbReference type="SUPFAM" id="SSF55811">
    <property type="entry name" value="Nudix"/>
    <property type="match status" value="1"/>
</dbReference>
<dbReference type="Proteomes" id="UP000004105">
    <property type="component" value="Unassembled WGS sequence"/>
</dbReference>
<dbReference type="Gene3D" id="3.90.79.10">
    <property type="entry name" value="Nucleoside Triphosphate Pyrophosphohydrolase"/>
    <property type="match status" value="1"/>
</dbReference>
<dbReference type="CDD" id="cd03676">
    <property type="entry name" value="NUDIX_Tnr3_like"/>
    <property type="match status" value="1"/>
</dbReference>
<evidence type="ECO:0000313" key="5">
    <source>
        <dbReference type="Proteomes" id="UP000004105"/>
    </source>
</evidence>
<protein>
    <submittedName>
        <fullName evidence="4">NUDIX family hydrolase</fullName>
    </submittedName>
</protein>
<dbReference type="STRING" id="267212.GCA_001063965_00639"/>
<dbReference type="InterPro" id="IPR020084">
    <property type="entry name" value="NUDIX_hydrolase_CS"/>
</dbReference>
<gene>
    <name evidence="4" type="ORF">HMPREF9123_0719</name>
</gene>
<comment type="caution">
    <text evidence="4">The sequence shown here is derived from an EMBL/GenBank/DDBJ whole genome shotgun (WGS) entry which is preliminary data.</text>
</comment>
<sequence>MNTPPLPRPVQTALLAFLQNAFRHRPQDFRPLRLNGLPLGLLNAQWHNRLRQDWTGRLKTHSDGLSLETGDWHSTGQILQDTARRWHQTGLLGGWRDEKHDVRDATGRVLFTLERAAFRPLGLTSRAVHLNGLCQTPDGPRLWIARRSTHKAVDPGKLDNLTGGGVAAGETPAPAMRREAWEEAGIPPELTPVPAETLLSVHPVKRGLHREHLHIFDLQLPPGFTPQNQDGEVAAFTLMTPADTAAAIAQGRMMNDSALVTLSLLHRLRLTTPDHPLAAFLQSFHSGAEGAKAV</sequence>
<reference evidence="4 5" key="1">
    <citation type="submission" date="2011-02" db="EMBL/GenBank/DDBJ databases">
        <authorList>
            <person name="Muzny D."/>
            <person name="Qin X."/>
            <person name="Deng J."/>
            <person name="Jiang H."/>
            <person name="Liu Y."/>
            <person name="Qu J."/>
            <person name="Song X.-Z."/>
            <person name="Zhang L."/>
            <person name="Thornton R."/>
            <person name="Coyle M."/>
            <person name="Francisco L."/>
            <person name="Jackson L."/>
            <person name="Javaid M."/>
            <person name="Korchina V."/>
            <person name="Kovar C."/>
            <person name="Mata R."/>
            <person name="Mathew T."/>
            <person name="Ngo R."/>
            <person name="Nguyen L."/>
            <person name="Nguyen N."/>
            <person name="Okwuonu G."/>
            <person name="Ongeri F."/>
            <person name="Pham C."/>
            <person name="Simmons D."/>
            <person name="Wilczek-Boney K."/>
            <person name="Hale W."/>
            <person name="Jakkamsetti A."/>
            <person name="Pham P."/>
            <person name="Ruth R."/>
            <person name="San Lucas F."/>
            <person name="Warren J."/>
            <person name="Zhang J."/>
            <person name="Zhao Z."/>
            <person name="Zhou C."/>
            <person name="Zhu D."/>
            <person name="Lee S."/>
            <person name="Bess C."/>
            <person name="Blankenburg K."/>
            <person name="Forbes L."/>
            <person name="Fu Q."/>
            <person name="Gubbala S."/>
            <person name="Hirani K."/>
            <person name="Jayaseelan J.C."/>
            <person name="Lara F."/>
            <person name="Munidasa M."/>
            <person name="Palculict T."/>
            <person name="Patil S."/>
            <person name="Pu L.-L."/>
            <person name="Saada N."/>
            <person name="Tang L."/>
            <person name="Weissenberger G."/>
            <person name="Zhu Y."/>
            <person name="Hemphill L."/>
            <person name="Shang Y."/>
            <person name="Youmans B."/>
            <person name="Ayvaz T."/>
            <person name="Ross M."/>
            <person name="Santibanez J."/>
            <person name="Aqrawi P."/>
            <person name="Gross S."/>
            <person name="Joshi V."/>
            <person name="Fowler G."/>
            <person name="Nazareth L."/>
            <person name="Reid J."/>
            <person name="Worley K."/>
            <person name="Petrosino J."/>
            <person name="Highlander S."/>
            <person name="Gibbs R."/>
        </authorList>
    </citation>
    <scope>NUCLEOTIDE SEQUENCE [LARGE SCALE GENOMIC DNA]</scope>
    <source>
        <strain evidence="4 5">ATCC BAA-1200</strain>
    </source>
</reference>
<dbReference type="GO" id="GO:0016787">
    <property type="term" value="F:hydrolase activity"/>
    <property type="evidence" value="ECO:0007669"/>
    <property type="project" value="UniProtKB-KW"/>
</dbReference>
<name>F2BAB5_9NEIS</name>
<keyword evidence="5" id="KW-1185">Reference proteome</keyword>
<feature type="domain" description="Nudix hydrolase" evidence="3">
    <location>
        <begin position="120"/>
        <end position="266"/>
    </location>
</feature>
<dbReference type="AlphaFoldDB" id="F2BAB5"/>
<dbReference type="RefSeq" id="WP_007341730.1">
    <property type="nucleotide sequence ID" value="NZ_GL878494.1"/>
</dbReference>
<dbReference type="InterPro" id="IPR015797">
    <property type="entry name" value="NUDIX_hydrolase-like_dom_sf"/>
</dbReference>
<evidence type="ECO:0000313" key="4">
    <source>
        <dbReference type="EMBL" id="EGF11603.1"/>
    </source>
</evidence>
<dbReference type="PROSITE" id="PS00893">
    <property type="entry name" value="NUDIX_BOX"/>
    <property type="match status" value="1"/>
</dbReference>
<dbReference type="InterPro" id="IPR000086">
    <property type="entry name" value="NUDIX_hydrolase_dom"/>
</dbReference>
<dbReference type="PROSITE" id="PS51462">
    <property type="entry name" value="NUDIX"/>
    <property type="match status" value="1"/>
</dbReference>
<keyword evidence="2 4" id="KW-0378">Hydrolase</keyword>
<accession>F2BAB5</accession>